<dbReference type="Proteomes" id="UP000680714">
    <property type="component" value="Unassembled WGS sequence"/>
</dbReference>
<reference evidence="1 2" key="1">
    <citation type="submission" date="2021-04" db="EMBL/GenBank/DDBJ databases">
        <title>Magnetospirillum sulfuroxidans sp. nov., a facultative chemolithoautotrophic sulfur-oxidizing alphaproteobacterium isolated from freshwater sediment and proposals for Paramagetospirillum gen. nov., and Magnetospirillaceae fam. nov.</title>
        <authorList>
            <person name="Koziaeva V."/>
            <person name="Geelhoed J.S."/>
            <person name="Sorokin D.Y."/>
            <person name="Grouzdev D.S."/>
        </authorList>
    </citation>
    <scope>NUCLEOTIDE SEQUENCE [LARGE SCALE GENOMIC DNA]</scope>
    <source>
        <strain evidence="1 2">J10</strain>
    </source>
</reference>
<protein>
    <submittedName>
        <fullName evidence="1">Uncharacterized protein</fullName>
    </submittedName>
</protein>
<name>A0ABS5IGX5_9PROT</name>
<dbReference type="RefSeq" id="WP_211550316.1">
    <property type="nucleotide sequence ID" value="NZ_JAGTUF010000016.1"/>
</dbReference>
<gene>
    <name evidence="1" type="ORF">KEC16_14835</name>
</gene>
<proteinExistence type="predicted"/>
<organism evidence="1 2">
    <name type="scientific">Magnetospirillum sulfuroxidans</name>
    <dbReference type="NCBI Taxonomy" id="611300"/>
    <lineage>
        <taxon>Bacteria</taxon>
        <taxon>Pseudomonadati</taxon>
        <taxon>Pseudomonadota</taxon>
        <taxon>Alphaproteobacteria</taxon>
        <taxon>Rhodospirillales</taxon>
        <taxon>Rhodospirillaceae</taxon>
        <taxon>Magnetospirillum</taxon>
    </lineage>
</organism>
<sequence>MNTQRPHCGWVLGRGQADDLDGLHQILLCATRRGCEANVECSERALEQILSATRAQIRQQTDGDDTDI</sequence>
<comment type="caution">
    <text evidence="1">The sequence shown here is derived from an EMBL/GenBank/DDBJ whole genome shotgun (WGS) entry which is preliminary data.</text>
</comment>
<evidence type="ECO:0000313" key="1">
    <source>
        <dbReference type="EMBL" id="MBR9972998.1"/>
    </source>
</evidence>
<dbReference type="EMBL" id="JAGTUF010000016">
    <property type="protein sequence ID" value="MBR9972998.1"/>
    <property type="molecule type" value="Genomic_DNA"/>
</dbReference>
<evidence type="ECO:0000313" key="2">
    <source>
        <dbReference type="Proteomes" id="UP000680714"/>
    </source>
</evidence>
<keyword evidence="2" id="KW-1185">Reference proteome</keyword>
<accession>A0ABS5IGX5</accession>